<dbReference type="GO" id="GO:0005634">
    <property type="term" value="C:nucleus"/>
    <property type="evidence" value="ECO:0007669"/>
    <property type="project" value="UniProtKB-SubCell"/>
</dbReference>
<dbReference type="Gene3D" id="1.10.10.10">
    <property type="entry name" value="Winged helix-like DNA-binding domain superfamily/Winged helix DNA-binding domain"/>
    <property type="match status" value="1"/>
</dbReference>
<dbReference type="AlphaFoldDB" id="A0AAQ3PA86"/>
<accession>A0AAQ3PA86</accession>
<keyword evidence="10" id="KW-1185">Reference proteome</keyword>
<dbReference type="SUPFAM" id="SSF46785">
    <property type="entry name" value="Winged helix' DNA-binding domain"/>
    <property type="match status" value="1"/>
</dbReference>
<dbReference type="SMART" id="SM00415">
    <property type="entry name" value="HSF"/>
    <property type="match status" value="1"/>
</dbReference>
<dbReference type="Pfam" id="PF00447">
    <property type="entry name" value="HSF_DNA-bind"/>
    <property type="match status" value="1"/>
</dbReference>
<feature type="compositionally biased region" description="Polar residues" evidence="7">
    <location>
        <begin position="397"/>
        <end position="423"/>
    </location>
</feature>
<feature type="domain" description="HSF-type DNA-binding" evidence="8">
    <location>
        <begin position="24"/>
        <end position="192"/>
    </location>
</feature>
<dbReference type="GO" id="GO:0000978">
    <property type="term" value="F:RNA polymerase II cis-regulatory region sequence-specific DNA binding"/>
    <property type="evidence" value="ECO:0007669"/>
    <property type="project" value="TreeGrafter"/>
</dbReference>
<evidence type="ECO:0000256" key="4">
    <source>
        <dbReference type="ARBA" id="ARBA00023242"/>
    </source>
</evidence>
<proteinExistence type="inferred from homology"/>
<organism evidence="9 10">
    <name type="scientific">Vigna mungo</name>
    <name type="common">Black gram</name>
    <name type="synonym">Phaseolus mungo</name>
    <dbReference type="NCBI Taxonomy" id="3915"/>
    <lineage>
        <taxon>Eukaryota</taxon>
        <taxon>Viridiplantae</taxon>
        <taxon>Streptophyta</taxon>
        <taxon>Embryophyta</taxon>
        <taxon>Tracheophyta</taxon>
        <taxon>Spermatophyta</taxon>
        <taxon>Magnoliopsida</taxon>
        <taxon>eudicotyledons</taxon>
        <taxon>Gunneridae</taxon>
        <taxon>Pentapetalae</taxon>
        <taxon>rosids</taxon>
        <taxon>fabids</taxon>
        <taxon>Fabales</taxon>
        <taxon>Fabaceae</taxon>
        <taxon>Papilionoideae</taxon>
        <taxon>50 kb inversion clade</taxon>
        <taxon>NPAAA clade</taxon>
        <taxon>indigoferoid/millettioid clade</taxon>
        <taxon>Phaseoleae</taxon>
        <taxon>Vigna</taxon>
    </lineage>
</organism>
<evidence type="ECO:0000256" key="5">
    <source>
        <dbReference type="RuleBase" id="RU004020"/>
    </source>
</evidence>
<reference evidence="9 10" key="1">
    <citation type="journal article" date="2023" name="Life. Sci Alliance">
        <title>Evolutionary insights into 3D genome organization and epigenetic landscape of Vigna mungo.</title>
        <authorList>
            <person name="Junaid A."/>
            <person name="Singh B."/>
            <person name="Bhatia S."/>
        </authorList>
    </citation>
    <scope>NUCLEOTIDE SEQUENCE [LARGE SCALE GENOMIC DNA]</scope>
    <source>
        <strain evidence="9">Urdbean</strain>
    </source>
</reference>
<dbReference type="InterPro" id="IPR036390">
    <property type="entry name" value="WH_DNA-bd_sf"/>
</dbReference>
<comment type="similarity">
    <text evidence="5">Belongs to the HSF family.</text>
</comment>
<feature type="compositionally biased region" description="Polar residues" evidence="7">
    <location>
        <begin position="370"/>
        <end position="389"/>
    </location>
</feature>
<gene>
    <name evidence="9" type="ORF">V8G54_002361</name>
</gene>
<evidence type="ECO:0000256" key="1">
    <source>
        <dbReference type="ARBA" id="ARBA00004123"/>
    </source>
</evidence>
<dbReference type="EMBL" id="CP144700">
    <property type="protein sequence ID" value="WVZ23817.1"/>
    <property type="molecule type" value="Genomic_DNA"/>
</dbReference>
<keyword evidence="3" id="KW-0238">DNA-binding</keyword>
<keyword evidence="2" id="KW-0346">Stress response</keyword>
<dbReference type="GO" id="GO:0034605">
    <property type="term" value="P:cellular response to heat"/>
    <property type="evidence" value="ECO:0007669"/>
    <property type="project" value="TreeGrafter"/>
</dbReference>
<feature type="compositionally biased region" description="Gly residues" evidence="7">
    <location>
        <begin position="1"/>
        <end position="10"/>
    </location>
</feature>
<feature type="region of interest" description="Disordered" evidence="7">
    <location>
        <begin position="298"/>
        <end position="321"/>
    </location>
</feature>
<evidence type="ECO:0000313" key="10">
    <source>
        <dbReference type="Proteomes" id="UP001374535"/>
    </source>
</evidence>
<dbReference type="PANTHER" id="PTHR10015:SF436">
    <property type="entry name" value="HEAT STRESS TRANSCRIPTION FACTOR A-1D"/>
    <property type="match status" value="1"/>
</dbReference>
<dbReference type="GO" id="GO:0003700">
    <property type="term" value="F:DNA-binding transcription factor activity"/>
    <property type="evidence" value="ECO:0007669"/>
    <property type="project" value="InterPro"/>
</dbReference>
<protein>
    <recommendedName>
        <fullName evidence="8">HSF-type DNA-binding domain-containing protein</fullName>
    </recommendedName>
</protein>
<dbReference type="PRINTS" id="PR00056">
    <property type="entry name" value="HSFDOMAIN"/>
</dbReference>
<feature type="coiled-coil region" evidence="6">
    <location>
        <begin position="221"/>
        <end position="248"/>
    </location>
</feature>
<evidence type="ECO:0000256" key="6">
    <source>
        <dbReference type="SAM" id="Coils"/>
    </source>
</evidence>
<dbReference type="GO" id="GO:0006357">
    <property type="term" value="P:regulation of transcription by RNA polymerase II"/>
    <property type="evidence" value="ECO:0007669"/>
    <property type="project" value="TreeGrafter"/>
</dbReference>
<evidence type="ECO:0000256" key="3">
    <source>
        <dbReference type="ARBA" id="ARBA00023125"/>
    </source>
</evidence>
<evidence type="ECO:0000256" key="7">
    <source>
        <dbReference type="SAM" id="MobiDB-lite"/>
    </source>
</evidence>
<comment type="subcellular location">
    <subcellularLocation>
        <location evidence="1">Nucleus</location>
    </subcellularLocation>
</comment>
<dbReference type="InterPro" id="IPR036388">
    <property type="entry name" value="WH-like_DNA-bd_sf"/>
</dbReference>
<keyword evidence="6" id="KW-0175">Coiled coil</keyword>
<name>A0AAQ3PA86_VIGMU</name>
<evidence type="ECO:0000259" key="8">
    <source>
        <dbReference type="SMART" id="SM00415"/>
    </source>
</evidence>
<feature type="region of interest" description="Disordered" evidence="7">
    <location>
        <begin position="357"/>
        <end position="423"/>
    </location>
</feature>
<keyword evidence="4" id="KW-0539">Nucleus</keyword>
<feature type="region of interest" description="Disordered" evidence="7">
    <location>
        <begin position="1"/>
        <end position="22"/>
    </location>
</feature>
<sequence>MEGAGSGGGEVSTAGPTPIPNANAPPPFLSKTYDMVDDPSTDSIVSWSPTNNSFIVWNPPEFARDLLPKHFKHNNFSSFVRQLNTYVRVKYLNSKIKKWIVGFCGVVPLWLVMHRLASHFHKLPLRSPKLVLIMALLCNSWHSLLLFVATPVLFCPTSVLKGFRKVDPDRWEFANEGFLRGQKHLLKTISRRKPAHGHNHQQAQPVHGQSSSVGACVEVGKFGLEEEVEILKRDKNVLMQELVRLRQQQQSTDNQLQTMVQRLQGMEQRQQQMMSFLAKAVQSPGFLAQFVQQQNDSNRRITEANKKRRLKQEGIGEMEHRAASDGQIVKYQPMINEAAKAIVRQIMKLDASRLESFSNNPDNYLIGDHSSPSSEMDRGNSLSRSSGVTLQEVPPTKVQSSYVPSATRTQGHGPSTGKSEILSSPQVAACEEVTYPNINVSVGEPNAPAIPVTQTDEIMPDLATIPDIVAGNILDIPQENYMAPETGGDGYMDPASFGVNMSLPLDFDSISTEPDIDDLLNNPHFWDDIVRTPVSEDIETNGPEVFYENEVQPTENGWEKSQHMDLLTEQMGLLSSDAKKN</sequence>
<evidence type="ECO:0000313" key="9">
    <source>
        <dbReference type="EMBL" id="WVZ23817.1"/>
    </source>
</evidence>
<evidence type="ECO:0000256" key="2">
    <source>
        <dbReference type="ARBA" id="ARBA00023016"/>
    </source>
</evidence>
<dbReference type="InterPro" id="IPR000232">
    <property type="entry name" value="HSF_DNA-bd"/>
</dbReference>
<dbReference type="PANTHER" id="PTHR10015">
    <property type="entry name" value="HEAT SHOCK TRANSCRIPTION FACTOR"/>
    <property type="match status" value="1"/>
</dbReference>
<dbReference type="Proteomes" id="UP001374535">
    <property type="component" value="Chromosome 1"/>
</dbReference>